<feature type="compositionally biased region" description="Basic and acidic residues" evidence="1">
    <location>
        <begin position="90"/>
        <end position="103"/>
    </location>
</feature>
<evidence type="ECO:0000313" key="4">
    <source>
        <dbReference type="Proteomes" id="UP000054558"/>
    </source>
</evidence>
<feature type="compositionally biased region" description="Polar residues" evidence="1">
    <location>
        <begin position="167"/>
        <end position="187"/>
    </location>
</feature>
<sequence>MAATSLSFRMCEPALGISNSIHFGEHRRKCSNLGSVPPVAHHQRECCLRQDIVNAQLFRGERKARSRNLGVPGHRNFFQRALIRPPPSRRIGDGHPKRALDRRKSIRVQATDDGAGEVEETSDDKKWWNPFSLFRGKESPASSHDSSLDLDGELPAPSTETPKDATRSYQPLGTRNGQGAGAKNNTKGPPMPQKRIRDMKVIEKDGRKIVMIGKVGTSQNPLRSPRRQDGSRESAPEESEEEKDVAANQEAGGEAFQDETVPVPDTAPAPSPTLGEAEGLFARLRATPKDLATAQAKYDQLVQDPLVGLELVRSARRYLLSLQRRSRPYGWLYAPLAMAPMGALYPVAVTLALQAMVTAYPVGLAALLALDVGVVVLLDAVITLMGKGAPHLWLPGGESPWTKPWLSDGHPAGFQLWVRLTLVVGFMLPSIALGASYLIGAANWGLALLLPYLFVLALQTVFEQSLLTRKSALWPLVVLLFTLYRNVQIGRARDMVTELAPFVASQAPKFLVAVVEVLSVLWTFNTAVVITQLPWYYLRWGQSSENGEPT</sequence>
<feature type="transmembrane region" description="Helical" evidence="2">
    <location>
        <begin position="331"/>
        <end position="353"/>
    </location>
</feature>
<keyword evidence="2" id="KW-1133">Transmembrane helix</keyword>
<organism evidence="3 4">
    <name type="scientific">Klebsormidium nitens</name>
    <name type="common">Green alga</name>
    <name type="synonym">Ulothrix nitens</name>
    <dbReference type="NCBI Taxonomy" id="105231"/>
    <lineage>
        <taxon>Eukaryota</taxon>
        <taxon>Viridiplantae</taxon>
        <taxon>Streptophyta</taxon>
        <taxon>Klebsormidiophyceae</taxon>
        <taxon>Klebsormidiales</taxon>
        <taxon>Klebsormidiaceae</taxon>
        <taxon>Klebsormidium</taxon>
    </lineage>
</organism>
<gene>
    <name evidence="3" type="ORF">KFL_004150110</name>
</gene>
<protein>
    <submittedName>
        <fullName evidence="3">Uncharacterized protein</fullName>
    </submittedName>
</protein>
<keyword evidence="4" id="KW-1185">Reference proteome</keyword>
<feature type="region of interest" description="Disordered" evidence="1">
    <location>
        <begin position="210"/>
        <end position="275"/>
    </location>
</feature>
<reference evidence="3 4" key="1">
    <citation type="journal article" date="2014" name="Nat. Commun.">
        <title>Klebsormidium flaccidum genome reveals primary factors for plant terrestrial adaptation.</title>
        <authorList>
            <person name="Hori K."/>
            <person name="Maruyama F."/>
            <person name="Fujisawa T."/>
            <person name="Togashi T."/>
            <person name="Yamamoto N."/>
            <person name="Seo M."/>
            <person name="Sato S."/>
            <person name="Yamada T."/>
            <person name="Mori H."/>
            <person name="Tajima N."/>
            <person name="Moriyama T."/>
            <person name="Ikeuchi M."/>
            <person name="Watanabe M."/>
            <person name="Wada H."/>
            <person name="Kobayashi K."/>
            <person name="Saito M."/>
            <person name="Masuda T."/>
            <person name="Sasaki-Sekimoto Y."/>
            <person name="Mashiguchi K."/>
            <person name="Awai K."/>
            <person name="Shimojima M."/>
            <person name="Masuda S."/>
            <person name="Iwai M."/>
            <person name="Nobusawa T."/>
            <person name="Narise T."/>
            <person name="Kondo S."/>
            <person name="Saito H."/>
            <person name="Sato R."/>
            <person name="Murakawa M."/>
            <person name="Ihara Y."/>
            <person name="Oshima-Yamada Y."/>
            <person name="Ohtaka K."/>
            <person name="Satoh M."/>
            <person name="Sonobe K."/>
            <person name="Ishii M."/>
            <person name="Ohtani R."/>
            <person name="Kanamori-Sato M."/>
            <person name="Honoki R."/>
            <person name="Miyazaki D."/>
            <person name="Mochizuki H."/>
            <person name="Umetsu J."/>
            <person name="Higashi K."/>
            <person name="Shibata D."/>
            <person name="Kamiya Y."/>
            <person name="Sato N."/>
            <person name="Nakamura Y."/>
            <person name="Tabata S."/>
            <person name="Ida S."/>
            <person name="Kurokawa K."/>
            <person name="Ohta H."/>
        </authorList>
    </citation>
    <scope>NUCLEOTIDE SEQUENCE [LARGE SCALE GENOMIC DNA]</scope>
    <source>
        <strain evidence="3 4">NIES-2285</strain>
    </source>
</reference>
<evidence type="ECO:0000256" key="1">
    <source>
        <dbReference type="SAM" id="MobiDB-lite"/>
    </source>
</evidence>
<name>A0A1Y1II09_KLENI</name>
<keyword evidence="2" id="KW-0812">Transmembrane</keyword>
<feature type="transmembrane region" description="Helical" evidence="2">
    <location>
        <begin position="416"/>
        <end position="438"/>
    </location>
</feature>
<evidence type="ECO:0000256" key="2">
    <source>
        <dbReference type="SAM" id="Phobius"/>
    </source>
</evidence>
<feature type="region of interest" description="Disordered" evidence="1">
    <location>
        <begin position="85"/>
        <end position="122"/>
    </location>
</feature>
<keyword evidence="2" id="KW-0472">Membrane</keyword>
<dbReference type="EMBL" id="DF237364">
    <property type="protein sequence ID" value="GAQ88287.1"/>
    <property type="molecule type" value="Genomic_DNA"/>
</dbReference>
<feature type="transmembrane region" description="Helical" evidence="2">
    <location>
        <begin position="473"/>
        <end position="490"/>
    </location>
</feature>
<feature type="transmembrane region" description="Helical" evidence="2">
    <location>
        <begin position="510"/>
        <end position="530"/>
    </location>
</feature>
<accession>A0A1Y1II09</accession>
<feature type="transmembrane region" description="Helical" evidence="2">
    <location>
        <begin position="444"/>
        <end position="461"/>
    </location>
</feature>
<dbReference type="PANTHER" id="PTHR33918">
    <property type="entry name" value="OS01G0704200 PROTEIN"/>
    <property type="match status" value="1"/>
</dbReference>
<proteinExistence type="predicted"/>
<dbReference type="OrthoDB" id="1927955at2759"/>
<evidence type="ECO:0000313" key="3">
    <source>
        <dbReference type="EMBL" id="GAQ88287.1"/>
    </source>
</evidence>
<feature type="transmembrane region" description="Helical" evidence="2">
    <location>
        <begin position="359"/>
        <end position="382"/>
    </location>
</feature>
<dbReference type="AlphaFoldDB" id="A0A1Y1II09"/>
<feature type="compositionally biased region" description="Basic and acidic residues" evidence="1">
    <location>
        <begin position="226"/>
        <end position="235"/>
    </location>
</feature>
<feature type="region of interest" description="Disordered" evidence="1">
    <location>
        <begin position="137"/>
        <end position="197"/>
    </location>
</feature>
<dbReference type="Proteomes" id="UP000054558">
    <property type="component" value="Unassembled WGS sequence"/>
</dbReference>